<evidence type="ECO:0000313" key="3">
    <source>
        <dbReference type="Proteomes" id="UP000024332"/>
    </source>
</evidence>
<dbReference type="STRING" id="1160895.CM19_09795"/>
<dbReference type="Pfam" id="PF18477">
    <property type="entry name" value="PIN_9"/>
    <property type="match status" value="1"/>
</dbReference>
<accession>A0A031LJY9</accession>
<evidence type="ECO:0000259" key="1">
    <source>
        <dbReference type="Pfam" id="PF18477"/>
    </source>
</evidence>
<organism evidence="2 3">
    <name type="scientific">Candidatus Acidianus copahuensis</name>
    <dbReference type="NCBI Taxonomy" id="1160895"/>
    <lineage>
        <taxon>Archaea</taxon>
        <taxon>Thermoproteota</taxon>
        <taxon>Thermoprotei</taxon>
        <taxon>Sulfolobales</taxon>
        <taxon>Sulfolobaceae</taxon>
        <taxon>Acidianus</taxon>
    </lineage>
</organism>
<dbReference type="SUPFAM" id="SSF88723">
    <property type="entry name" value="PIN domain-like"/>
    <property type="match status" value="1"/>
</dbReference>
<sequence>MGSGNSIGILVDTNILLYVYDGLDPFWKIIDYFDYKPNFYVHKVTIMELNKLLEKYSGSILMQKKIRLALGYLEVNSQNWKEISQPEGNYQVDDILLDTASLYNLAIFTNDKNLKRKALSKGLKIIFLKGKGKIIKSYFPI</sequence>
<evidence type="ECO:0000313" key="2">
    <source>
        <dbReference type="EMBL" id="EZQ03113.1"/>
    </source>
</evidence>
<gene>
    <name evidence="2" type="ORF">CM19_09795</name>
</gene>
<dbReference type="Proteomes" id="UP000024332">
    <property type="component" value="Unassembled WGS sequence"/>
</dbReference>
<feature type="domain" description="VapC9 PIN-like" evidence="1">
    <location>
        <begin position="9"/>
        <end position="131"/>
    </location>
</feature>
<dbReference type="OrthoDB" id="35744at2157"/>
<dbReference type="EMBL" id="JFZT01000048">
    <property type="protein sequence ID" value="EZQ03113.1"/>
    <property type="molecule type" value="Genomic_DNA"/>
</dbReference>
<reference evidence="2 3" key="1">
    <citation type="submission" date="2014-03" db="EMBL/GenBank/DDBJ databases">
        <title>Draft genome sequence of the novel thermoacidophilic archaea Acidianus copahuensis ALE1 strain, isolated from Copahue volcanic area in Neuquen Argentina.</title>
        <authorList>
            <person name="Urbieta M.S."/>
            <person name="Rascovan N."/>
            <person name="Castro C."/>
            <person name="Revale S."/>
            <person name="Giaveno M.A."/>
            <person name="Vazquez M.P."/>
            <person name="Donati E.R."/>
        </authorList>
    </citation>
    <scope>NUCLEOTIDE SEQUENCE [LARGE SCALE GENOMIC DNA]</scope>
    <source>
        <strain evidence="2 3">ALE1</strain>
    </source>
</reference>
<dbReference type="Gene3D" id="3.40.50.1010">
    <property type="entry name" value="5'-nuclease"/>
    <property type="match status" value="1"/>
</dbReference>
<name>A0A031LJY9_9CREN</name>
<dbReference type="AlphaFoldDB" id="A0A031LJY9"/>
<proteinExistence type="predicted"/>
<dbReference type="CDD" id="cd09879">
    <property type="entry name" value="PIN_VapC_AF0591-like"/>
    <property type="match status" value="1"/>
</dbReference>
<keyword evidence="3" id="KW-1185">Reference proteome</keyword>
<dbReference type="InterPro" id="IPR041120">
    <property type="entry name" value="PIN_9"/>
</dbReference>
<dbReference type="InterPro" id="IPR029060">
    <property type="entry name" value="PIN-like_dom_sf"/>
</dbReference>
<comment type="caution">
    <text evidence="2">The sequence shown here is derived from an EMBL/GenBank/DDBJ whole genome shotgun (WGS) entry which is preliminary data.</text>
</comment>
<protein>
    <submittedName>
        <fullName evidence="2">Twitching motility protein PilT</fullName>
    </submittedName>
</protein>